<proteinExistence type="predicted"/>
<dbReference type="FunFam" id="3.90.550.50:FF:000006">
    <property type="entry name" value="Fringe-related protein-like"/>
    <property type="match status" value="1"/>
</dbReference>
<dbReference type="Pfam" id="PF04646">
    <property type="entry name" value="DUF604"/>
    <property type="match status" value="1"/>
</dbReference>
<protein>
    <submittedName>
        <fullName evidence="2">Uncharacterized protein</fullName>
    </submittedName>
</protein>
<evidence type="ECO:0000313" key="2">
    <source>
        <dbReference type="EMBL" id="VFQ74578.1"/>
    </source>
</evidence>
<gene>
    <name evidence="2" type="ORF">CCAM_LOCUS16354</name>
</gene>
<keyword evidence="1" id="KW-0812">Transmembrane</keyword>
<dbReference type="InterPro" id="IPR006740">
    <property type="entry name" value="DUF604"/>
</dbReference>
<dbReference type="EMBL" id="OOIL02001340">
    <property type="protein sequence ID" value="VFQ74578.1"/>
    <property type="molecule type" value="Genomic_DNA"/>
</dbReference>
<keyword evidence="1" id="KW-1133">Transmembrane helix</keyword>
<keyword evidence="1" id="KW-0472">Membrane</keyword>
<organism evidence="2 3">
    <name type="scientific">Cuscuta campestris</name>
    <dbReference type="NCBI Taxonomy" id="132261"/>
    <lineage>
        <taxon>Eukaryota</taxon>
        <taxon>Viridiplantae</taxon>
        <taxon>Streptophyta</taxon>
        <taxon>Embryophyta</taxon>
        <taxon>Tracheophyta</taxon>
        <taxon>Spermatophyta</taxon>
        <taxon>Magnoliopsida</taxon>
        <taxon>eudicotyledons</taxon>
        <taxon>Gunneridae</taxon>
        <taxon>Pentapetalae</taxon>
        <taxon>asterids</taxon>
        <taxon>lamiids</taxon>
        <taxon>Solanales</taxon>
        <taxon>Convolvulaceae</taxon>
        <taxon>Cuscuteae</taxon>
        <taxon>Cuscuta</taxon>
        <taxon>Cuscuta subgen. Grammica</taxon>
        <taxon>Cuscuta sect. Cleistogrammica</taxon>
    </lineage>
</organism>
<evidence type="ECO:0000313" key="3">
    <source>
        <dbReference type="Proteomes" id="UP000595140"/>
    </source>
</evidence>
<name>A0A484LEW2_9ASTE</name>
<keyword evidence="3" id="KW-1185">Reference proteome</keyword>
<reference evidence="2 3" key="1">
    <citation type="submission" date="2018-04" db="EMBL/GenBank/DDBJ databases">
        <authorList>
            <person name="Vogel A."/>
        </authorList>
    </citation>
    <scope>NUCLEOTIDE SEQUENCE [LARGE SCALE GENOMIC DNA]</scope>
</reference>
<accession>A0A484LEW2</accession>
<dbReference type="Proteomes" id="UP000595140">
    <property type="component" value="Unassembled WGS sequence"/>
</dbReference>
<dbReference type="AlphaFoldDB" id="A0A484LEW2"/>
<dbReference type="PANTHER" id="PTHR10811">
    <property type="entry name" value="FRINGE-RELATED"/>
    <property type="match status" value="1"/>
</dbReference>
<sequence>MSQPLQLCCIHDGRLTPWKHVVTIFPNHKLITNVVVVKGFLAICLVASVSLFSFSAFSKWTSTAEYPASGVRRLESEDPNNATRVSHILFGISGSLKTWGTRRRYCEAWWKPEAAIRGFVWLDRAPQKWPESSPPYRVSANTSGLRYTCWYGSRAAVRIARVVKESFELGEENVRWFVMGDDDTVFFPENVAAVLSKYDHNQMYYVGSVSESVEQDEVHSYTMAYGGAGFAVSYPLAAALVEILDGCIDRYSSAYGSDQKIGGCVNEIGVPLTREPGFHQLDIRGNAYGLLAAHPVAPLVSLHHIDYVAPLFPHASREQSVKKLLEAYKVDPARTLQQTFCYDLKRKWTVSISWGYTVQLYPAATFSKAAKELVTPLQTFLTWKSWSQGPFTFNTRTLSLEYSCKRPIVYYLDRVLNDAGDGLAVTVSTYNKSVDYRKQCRKQDSFVDLYFHRHTFQHQVADELGNSNSVVDDGVRKP</sequence>
<evidence type="ECO:0000256" key="1">
    <source>
        <dbReference type="SAM" id="Phobius"/>
    </source>
</evidence>
<dbReference type="OrthoDB" id="421979at2759"/>
<dbReference type="Gene3D" id="3.90.550.50">
    <property type="match status" value="1"/>
</dbReference>
<feature type="transmembrane region" description="Helical" evidence="1">
    <location>
        <begin position="35"/>
        <end position="57"/>
    </location>
</feature>